<dbReference type="STRING" id="1235802.C823_01788"/>
<evidence type="ECO:0000313" key="1">
    <source>
        <dbReference type="EMBL" id="EMZ28761.1"/>
    </source>
</evidence>
<proteinExistence type="predicted"/>
<dbReference type="EMBL" id="AQFT01000057">
    <property type="protein sequence ID" value="EMZ28761.1"/>
    <property type="molecule type" value="Genomic_DNA"/>
</dbReference>
<dbReference type="HOGENOM" id="CLU_2273172_0_0_9"/>
<organism evidence="1 2">
    <name type="scientific">Eubacterium plexicaudatum ASF492</name>
    <dbReference type="NCBI Taxonomy" id="1235802"/>
    <lineage>
        <taxon>Bacteria</taxon>
        <taxon>Bacillati</taxon>
        <taxon>Bacillota</taxon>
        <taxon>Clostridia</taxon>
        <taxon>Eubacteriales</taxon>
        <taxon>Eubacteriaceae</taxon>
        <taxon>Eubacterium</taxon>
    </lineage>
</organism>
<gene>
    <name evidence="1" type="ORF">C823_01788</name>
</gene>
<dbReference type="PATRIC" id="fig|1235802.3.peg.1893"/>
<dbReference type="Proteomes" id="UP000012589">
    <property type="component" value="Unassembled WGS sequence"/>
</dbReference>
<protein>
    <submittedName>
        <fullName evidence="1">Uncharacterized protein</fullName>
    </submittedName>
</protein>
<evidence type="ECO:0000313" key="2">
    <source>
        <dbReference type="Proteomes" id="UP000012589"/>
    </source>
</evidence>
<reference evidence="1 2" key="1">
    <citation type="journal article" date="2014" name="Genome Announc.">
        <title>Draft genome sequences of the altered schaedler flora, a defined bacterial community from gnotobiotic mice.</title>
        <authorList>
            <person name="Wannemuehler M.J."/>
            <person name="Overstreet A.M."/>
            <person name="Ward D.V."/>
            <person name="Phillips G.J."/>
        </authorList>
    </citation>
    <scope>NUCLEOTIDE SEQUENCE [LARGE SCALE GENOMIC DNA]</scope>
    <source>
        <strain evidence="1 2">ASF492</strain>
    </source>
</reference>
<keyword evidence="2" id="KW-1185">Reference proteome</keyword>
<name>N2AL16_9FIRM</name>
<comment type="caution">
    <text evidence="1">The sequence shown here is derived from an EMBL/GenBank/DDBJ whole genome shotgun (WGS) entry which is preliminary data.</text>
</comment>
<accession>N2AL16</accession>
<dbReference type="AlphaFoldDB" id="N2AL16"/>
<sequence>MLITLAQMISADASERAKIIDASFAYYFDDEHLPCINLILMNDTTLEITFTDMMTFCEAVSDITKAIVEHTERNNLEMRGTDILVDKANFHGEAFFIEEAKK</sequence>